<feature type="compositionally biased region" description="Polar residues" evidence="1">
    <location>
        <begin position="38"/>
        <end position="47"/>
    </location>
</feature>
<feature type="region of interest" description="Disordered" evidence="1">
    <location>
        <begin position="155"/>
        <end position="186"/>
    </location>
</feature>
<keyword evidence="3" id="KW-1185">Reference proteome</keyword>
<dbReference type="AlphaFoldDB" id="A0A314Z0D8"/>
<reference evidence="2 3" key="1">
    <citation type="submission" date="2018-02" db="EMBL/GenBank/DDBJ databases">
        <title>Draft genome of wild Prunus yedoensis var. nudiflora.</title>
        <authorList>
            <person name="Baek S."/>
            <person name="Kim J.-H."/>
            <person name="Choi K."/>
            <person name="Kim G.-B."/>
            <person name="Cho A."/>
            <person name="Jang H."/>
            <person name="Shin C.-H."/>
            <person name="Yu H.-J."/>
            <person name="Mun J.-H."/>
        </authorList>
    </citation>
    <scope>NUCLEOTIDE SEQUENCE [LARGE SCALE GENOMIC DNA]</scope>
    <source>
        <strain evidence="3">cv. Jeju island</strain>
        <tissue evidence="2">Leaf</tissue>
    </source>
</reference>
<evidence type="ECO:0000256" key="1">
    <source>
        <dbReference type="SAM" id="MobiDB-lite"/>
    </source>
</evidence>
<evidence type="ECO:0000313" key="3">
    <source>
        <dbReference type="Proteomes" id="UP000250321"/>
    </source>
</evidence>
<evidence type="ECO:0000313" key="2">
    <source>
        <dbReference type="EMBL" id="PQQ12200.1"/>
    </source>
</evidence>
<gene>
    <name evidence="2" type="ORF">Pyn_00241</name>
</gene>
<dbReference type="Proteomes" id="UP000250321">
    <property type="component" value="Unassembled WGS sequence"/>
</dbReference>
<comment type="caution">
    <text evidence="2">The sequence shown here is derived from an EMBL/GenBank/DDBJ whole genome shotgun (WGS) entry which is preliminary data.</text>
</comment>
<feature type="compositionally biased region" description="Polar residues" evidence="1">
    <location>
        <begin position="157"/>
        <end position="186"/>
    </location>
</feature>
<proteinExistence type="predicted"/>
<organism evidence="2 3">
    <name type="scientific">Prunus yedoensis var. nudiflora</name>
    <dbReference type="NCBI Taxonomy" id="2094558"/>
    <lineage>
        <taxon>Eukaryota</taxon>
        <taxon>Viridiplantae</taxon>
        <taxon>Streptophyta</taxon>
        <taxon>Embryophyta</taxon>
        <taxon>Tracheophyta</taxon>
        <taxon>Spermatophyta</taxon>
        <taxon>Magnoliopsida</taxon>
        <taxon>eudicotyledons</taxon>
        <taxon>Gunneridae</taxon>
        <taxon>Pentapetalae</taxon>
        <taxon>rosids</taxon>
        <taxon>fabids</taxon>
        <taxon>Rosales</taxon>
        <taxon>Rosaceae</taxon>
        <taxon>Amygdaloideae</taxon>
        <taxon>Amygdaleae</taxon>
        <taxon>Prunus</taxon>
    </lineage>
</organism>
<feature type="region of interest" description="Disordered" evidence="1">
    <location>
        <begin position="24"/>
        <end position="47"/>
    </location>
</feature>
<protein>
    <submittedName>
        <fullName evidence="2">Uncharacterized protein</fullName>
    </submittedName>
</protein>
<dbReference type="EMBL" id="PJQY01000368">
    <property type="protein sequence ID" value="PQQ12200.1"/>
    <property type="molecule type" value="Genomic_DNA"/>
</dbReference>
<accession>A0A314Z0D8</accession>
<name>A0A314Z0D8_PRUYE</name>
<sequence length="209" mass="23556">MDHSMHFTSKSGVALLLDPWSSQESSLPLRSGTRPNLDPSQGHQYNKTDTSQHLALSMGTSHEQKSHSLIQLQHKQDQAILKSQHLRRKALSSIVGRNAQMLKKEKQRMDHLKNLEDKMNQILRGVKDVQNLRNSLCAQNEILQQSHAELVEKVDAQQDQGVTGTKDTSRTSSKSMGAETSEQVATNTRAILKEKRAWWESNKRLVGSL</sequence>